<keyword evidence="1" id="KW-1133">Transmembrane helix</keyword>
<feature type="transmembrane region" description="Helical" evidence="1">
    <location>
        <begin position="331"/>
        <end position="350"/>
    </location>
</feature>
<feature type="transmembrane region" description="Helical" evidence="1">
    <location>
        <begin position="867"/>
        <end position="887"/>
    </location>
</feature>
<comment type="caution">
    <text evidence="2">The sequence shown here is derived from an EMBL/GenBank/DDBJ whole genome shotgun (WGS) entry which is preliminary data.</text>
</comment>
<feature type="transmembrane region" description="Helical" evidence="1">
    <location>
        <begin position="980"/>
        <end position="1006"/>
    </location>
</feature>
<dbReference type="SUPFAM" id="SSF82866">
    <property type="entry name" value="Multidrug efflux transporter AcrB transmembrane domain"/>
    <property type="match status" value="2"/>
</dbReference>
<feature type="transmembrane region" description="Helical" evidence="1">
    <location>
        <begin position="522"/>
        <end position="541"/>
    </location>
</feature>
<dbReference type="OrthoDB" id="9798415at2"/>
<dbReference type="PANTHER" id="PTHR32063:SF0">
    <property type="entry name" value="SWARMING MOTILITY PROTEIN SWRC"/>
    <property type="match status" value="1"/>
</dbReference>
<feature type="transmembrane region" description="Helical" evidence="1">
    <location>
        <begin position="893"/>
        <end position="912"/>
    </location>
</feature>
<proteinExistence type="predicted"/>
<keyword evidence="3" id="KW-1185">Reference proteome</keyword>
<feature type="transmembrane region" description="Helical" evidence="1">
    <location>
        <begin position="436"/>
        <end position="458"/>
    </location>
</feature>
<dbReference type="InterPro" id="IPR027463">
    <property type="entry name" value="AcrB_DN_DC_subdom"/>
</dbReference>
<dbReference type="Proteomes" id="UP000013909">
    <property type="component" value="Unassembled WGS sequence"/>
</dbReference>
<feature type="transmembrane region" description="Helical" evidence="1">
    <location>
        <begin position="383"/>
        <end position="404"/>
    </location>
</feature>
<dbReference type="PRINTS" id="PR00702">
    <property type="entry name" value="ACRIFLAVINRP"/>
</dbReference>
<dbReference type="Gene3D" id="3.30.70.1320">
    <property type="entry name" value="Multidrug efflux transporter AcrB pore domain like"/>
    <property type="match status" value="1"/>
</dbReference>
<feature type="transmembrane region" description="Helical" evidence="1">
    <location>
        <begin position="12"/>
        <end position="30"/>
    </location>
</feature>
<dbReference type="Gene3D" id="3.30.70.1430">
    <property type="entry name" value="Multidrug efflux transporter AcrB pore domain"/>
    <property type="match status" value="2"/>
</dbReference>
<dbReference type="RefSeq" id="WP_010852831.1">
    <property type="nucleotide sequence ID" value="NZ_AQHR01000022.1"/>
</dbReference>
<dbReference type="GO" id="GO:0042910">
    <property type="term" value="F:xenobiotic transmembrane transporter activity"/>
    <property type="evidence" value="ECO:0007669"/>
    <property type="project" value="TreeGrafter"/>
</dbReference>
<dbReference type="EMBL" id="AQHR01000022">
    <property type="protein sequence ID" value="EON78786.1"/>
    <property type="molecule type" value="Genomic_DNA"/>
</dbReference>
<dbReference type="Gene3D" id="3.30.70.1440">
    <property type="entry name" value="Multidrug efflux transporter AcrB pore domain"/>
    <property type="match status" value="1"/>
</dbReference>
<dbReference type="Pfam" id="PF00873">
    <property type="entry name" value="ACR_tran"/>
    <property type="match status" value="1"/>
</dbReference>
<gene>
    <name evidence="2" type="ORF">ADIS_0683</name>
</gene>
<dbReference type="STRING" id="1232681.ADIS_0683"/>
<feature type="transmembrane region" description="Helical" evidence="1">
    <location>
        <begin position="357"/>
        <end position="377"/>
    </location>
</feature>
<dbReference type="InterPro" id="IPR001036">
    <property type="entry name" value="Acrflvin-R"/>
</dbReference>
<feature type="transmembrane region" description="Helical" evidence="1">
    <location>
        <begin position="841"/>
        <end position="860"/>
    </location>
</feature>
<dbReference type="Gene3D" id="1.20.1640.10">
    <property type="entry name" value="Multidrug efflux transporter AcrB transmembrane domain"/>
    <property type="match status" value="2"/>
</dbReference>
<evidence type="ECO:0000313" key="3">
    <source>
        <dbReference type="Proteomes" id="UP000013909"/>
    </source>
</evidence>
<reference evidence="2 3" key="1">
    <citation type="submission" date="2013-02" db="EMBL/GenBank/DDBJ databases">
        <title>A novel strain isolated from Lonar lake, Maharashtra, India.</title>
        <authorList>
            <person name="Singh A."/>
        </authorList>
    </citation>
    <scope>NUCLEOTIDE SEQUENCE [LARGE SCALE GENOMIC DNA]</scope>
    <source>
        <strain evidence="2 3">AK24</strain>
    </source>
</reference>
<dbReference type="PANTHER" id="PTHR32063">
    <property type="match status" value="1"/>
</dbReference>
<feature type="transmembrane region" description="Helical" evidence="1">
    <location>
        <begin position="952"/>
        <end position="974"/>
    </location>
</feature>
<dbReference type="Gene3D" id="3.30.2090.10">
    <property type="entry name" value="Multidrug efflux transporter AcrB TolC docking domain, DN and DC subdomains"/>
    <property type="match status" value="2"/>
</dbReference>
<accession>R7ZX94</accession>
<sequence>MVRFLLARPIAVGMTFLALIVFSVIVFRTLPVSLLPPIDVPQIVVKVNYPNASPQAIEQNILSTIREGLMTLNGLEHMESKAGSEVGNIRLTFDFSTKMELAYIDVNEKIDRLISGLPEDLPRPQVIRINTNDIPVVRIQVLPKGEMDYAEVSLLVENVLKKRLEQLEGIALVDINGKQERVITVEPNRAALASLGMTEQHVIDAIVAGNSELPGISVEDGQFRYYLRLATRIETPEDIMGLPVRKDGRSSVNLGKVANVGYEIAKPVGFHLFNGEEGLVITVHKQAMAKMNELMPLVRDAVDQFRLDYPQVRFELTQDQSMLLNAGISNLQTSLLFGGIFAFGVLFFFMGNYRMPIIIGVSLPSSLIISFLVFYFFDISINVISLSGLALGLGMLIDNSIIVLDNISRKRQEGLPLFEACVTGVNEVMSALISSVLTTLAVFVPLVFLSGISGALFYDQAVSVAAILSVSLLVAFILLPLLYKMFFATKEGTPLPEDSRVFSVVLSLYKRVYRRIFAYRKLSLAVLFSLIPVMLLLSRLLPVQGLPPIEKFDALLQVDWNEPINASQNRERITTIMQQLEGAFVHAESDVGLRQFLLFEGESSIQQASLYLMFSGEEQKDSQVAFLRRYFRQYYPLASVEIQDAPNAFDQLFSSEMAYYELRWKDLASKRPIEERQMDQWLEELPLREWERGPGLQKESAVIFRIDQEKLALYGIGVDQLLQQIQKLFGSYLITDIKRFGEVTPIRLKENPVDFQQVLRTHYIRGNDDTPYLLSNFVRAAYDSHYKYVTADRNGIYQSILVLGDNPDAHEGDLRKWGTDRNLAVEFTGQFFQDKETIRQLVGILFISVLLLYFILAAQFESFVQPLIVIFTLPLGVGGAFVVLWLTGTSLNVMSAIGLVVMLGIMVNDAILKIDTINRLRVRYDEDAGKLDARQALERALYQAGEIRLKPILMTSITTILALVPVVFSSGLGADLQRPLVFSVIGGLTIGTFTALYFVPLMYWFLVRKNRFASVQPVA</sequence>
<dbReference type="AlphaFoldDB" id="R7ZX94"/>
<keyword evidence="1" id="KW-0472">Membrane</keyword>
<dbReference type="SUPFAM" id="SSF82693">
    <property type="entry name" value="Multidrug efflux transporter AcrB pore domain, PN1, PN2, PC1 and PC2 subdomains"/>
    <property type="match status" value="2"/>
</dbReference>
<dbReference type="SUPFAM" id="SSF82714">
    <property type="entry name" value="Multidrug efflux transporter AcrB TolC docking domain, DN and DC subdomains"/>
    <property type="match status" value="2"/>
</dbReference>
<name>R7ZX94_9BACT</name>
<keyword evidence="1" id="KW-0812">Transmembrane</keyword>
<organism evidence="2 3">
    <name type="scientific">Lunatimonas lonarensis</name>
    <dbReference type="NCBI Taxonomy" id="1232681"/>
    <lineage>
        <taxon>Bacteria</taxon>
        <taxon>Pseudomonadati</taxon>
        <taxon>Bacteroidota</taxon>
        <taxon>Cytophagia</taxon>
        <taxon>Cytophagales</taxon>
        <taxon>Cyclobacteriaceae</taxon>
    </lineage>
</organism>
<evidence type="ECO:0000256" key="1">
    <source>
        <dbReference type="SAM" id="Phobius"/>
    </source>
</evidence>
<protein>
    <submittedName>
        <fullName evidence="2">RND multidrug efflux transporter</fullName>
    </submittedName>
</protein>
<dbReference type="PATRIC" id="fig|1288963.3.peg.680"/>
<dbReference type="GO" id="GO:0005886">
    <property type="term" value="C:plasma membrane"/>
    <property type="evidence" value="ECO:0007669"/>
    <property type="project" value="TreeGrafter"/>
</dbReference>
<evidence type="ECO:0000313" key="2">
    <source>
        <dbReference type="EMBL" id="EON78786.1"/>
    </source>
</evidence>
<feature type="transmembrane region" description="Helical" evidence="1">
    <location>
        <begin position="464"/>
        <end position="483"/>
    </location>
</feature>